<dbReference type="EMBL" id="CAJNOR010005533">
    <property type="protein sequence ID" value="CAF1566431.1"/>
    <property type="molecule type" value="Genomic_DNA"/>
</dbReference>
<keyword evidence="2" id="KW-0175">Coiled coil</keyword>
<keyword evidence="1" id="KW-0479">Metal-binding</keyword>
<dbReference type="InterPro" id="IPR036875">
    <property type="entry name" value="Znf_CCHC_sf"/>
</dbReference>
<dbReference type="GO" id="GO:0003676">
    <property type="term" value="F:nucleic acid binding"/>
    <property type="evidence" value="ECO:0007669"/>
    <property type="project" value="InterPro"/>
</dbReference>
<feature type="coiled-coil region" evidence="2">
    <location>
        <begin position="105"/>
        <end position="139"/>
    </location>
</feature>
<evidence type="ECO:0000313" key="4">
    <source>
        <dbReference type="EMBL" id="CAF1566431.1"/>
    </source>
</evidence>
<dbReference type="Proteomes" id="UP000663828">
    <property type="component" value="Unassembled WGS sequence"/>
</dbReference>
<gene>
    <name evidence="4" type="ORF">XAT740_LOCUS44072</name>
</gene>
<dbReference type="GO" id="GO:0008270">
    <property type="term" value="F:zinc ion binding"/>
    <property type="evidence" value="ECO:0007669"/>
    <property type="project" value="UniProtKB-KW"/>
</dbReference>
<feature type="domain" description="CCHC-type" evidence="3">
    <location>
        <begin position="226"/>
        <end position="239"/>
    </location>
</feature>
<dbReference type="PROSITE" id="PS50158">
    <property type="entry name" value="ZF_CCHC"/>
    <property type="match status" value="1"/>
</dbReference>
<protein>
    <recommendedName>
        <fullName evidence="3">CCHC-type domain-containing protein</fullName>
    </recommendedName>
</protein>
<name>A0A815Y5Q2_ADIRI</name>
<keyword evidence="5" id="KW-1185">Reference proteome</keyword>
<proteinExistence type="predicted"/>
<comment type="caution">
    <text evidence="4">The sequence shown here is derived from an EMBL/GenBank/DDBJ whole genome shotgun (WGS) entry which is preliminary data.</text>
</comment>
<accession>A0A815Y5Q2</accession>
<reference evidence="4" key="1">
    <citation type="submission" date="2021-02" db="EMBL/GenBank/DDBJ databases">
        <authorList>
            <person name="Nowell W R."/>
        </authorList>
    </citation>
    <scope>NUCLEOTIDE SEQUENCE</scope>
</reference>
<keyword evidence="1" id="KW-0862">Zinc</keyword>
<evidence type="ECO:0000259" key="3">
    <source>
        <dbReference type="PROSITE" id="PS50158"/>
    </source>
</evidence>
<evidence type="ECO:0000256" key="2">
    <source>
        <dbReference type="SAM" id="Coils"/>
    </source>
</evidence>
<dbReference type="InterPro" id="IPR001878">
    <property type="entry name" value="Znf_CCHC"/>
</dbReference>
<organism evidence="4 5">
    <name type="scientific">Adineta ricciae</name>
    <name type="common">Rotifer</name>
    <dbReference type="NCBI Taxonomy" id="249248"/>
    <lineage>
        <taxon>Eukaryota</taxon>
        <taxon>Metazoa</taxon>
        <taxon>Spiralia</taxon>
        <taxon>Gnathifera</taxon>
        <taxon>Rotifera</taxon>
        <taxon>Eurotatoria</taxon>
        <taxon>Bdelloidea</taxon>
        <taxon>Adinetida</taxon>
        <taxon>Adinetidae</taxon>
        <taxon>Adineta</taxon>
    </lineage>
</organism>
<dbReference type="AlphaFoldDB" id="A0A815Y5Q2"/>
<evidence type="ECO:0000256" key="1">
    <source>
        <dbReference type="PROSITE-ProRule" id="PRU00047"/>
    </source>
</evidence>
<sequence length="273" mass="31285">MTTAPGRNRCVTCNKDKATLRCGGCLEEFCFNHSTDHRQELSKQLEVIETNYNVFQQKIIDETGKLQNHAVIKEVNDWENESIKIIQEKAQAIKQAVAKHTTDYIKQMEVDMNTISRELRQYRKENDFYETDLRQWNEDLGKLATQFDNLSNIVLQRNSAMLINSISVVVTSNSAGSVDSSKVSNIVPNNNPGFQLKVSSIFMWNRLFLVGVKRTESQMNIDTRICYFCGKAGHISRYCFKRRRFEHENGNCHPNCALCRRHGCADLGSDSDS</sequence>
<dbReference type="SUPFAM" id="SSF57756">
    <property type="entry name" value="Retrovirus zinc finger-like domains"/>
    <property type="match status" value="1"/>
</dbReference>
<keyword evidence="1" id="KW-0863">Zinc-finger</keyword>
<evidence type="ECO:0000313" key="5">
    <source>
        <dbReference type="Proteomes" id="UP000663828"/>
    </source>
</evidence>